<feature type="domain" description="Mur ligase central" evidence="20">
    <location>
        <begin position="45"/>
        <end position="272"/>
    </location>
</feature>
<dbReference type="GO" id="GO:0005524">
    <property type="term" value="F:ATP binding"/>
    <property type="evidence" value="ECO:0007669"/>
    <property type="project" value="UniProtKB-KW"/>
</dbReference>
<dbReference type="GO" id="GO:0005737">
    <property type="term" value="C:cytoplasm"/>
    <property type="evidence" value="ECO:0007669"/>
    <property type="project" value="TreeGrafter"/>
</dbReference>
<dbReference type="SUPFAM" id="SSF53244">
    <property type="entry name" value="MurD-like peptide ligases, peptide-binding domain"/>
    <property type="match status" value="1"/>
</dbReference>
<dbReference type="Proteomes" id="UP000199516">
    <property type="component" value="Unassembled WGS sequence"/>
</dbReference>
<comment type="catalytic activity">
    <reaction evidence="17">
        <text>7,8-dihydropteroate + L-glutamate + ATP = 7,8-dihydrofolate + ADP + phosphate + H(+)</text>
        <dbReference type="Rhea" id="RHEA:23584"/>
        <dbReference type="ChEBI" id="CHEBI:15378"/>
        <dbReference type="ChEBI" id="CHEBI:17839"/>
        <dbReference type="ChEBI" id="CHEBI:29985"/>
        <dbReference type="ChEBI" id="CHEBI:30616"/>
        <dbReference type="ChEBI" id="CHEBI:43474"/>
        <dbReference type="ChEBI" id="CHEBI:57451"/>
        <dbReference type="ChEBI" id="CHEBI:456216"/>
        <dbReference type="EC" id="6.3.2.12"/>
    </reaction>
</comment>
<proteinExistence type="inferred from homology"/>
<dbReference type="GO" id="GO:0008841">
    <property type="term" value="F:dihydrofolate synthase activity"/>
    <property type="evidence" value="ECO:0007669"/>
    <property type="project" value="UniProtKB-EC"/>
</dbReference>
<protein>
    <recommendedName>
        <fullName evidence="8">Dihydrofolate synthase/folylpolyglutamate synthase</fullName>
        <ecNumber evidence="6">6.3.2.12</ecNumber>
        <ecNumber evidence="7">6.3.2.17</ecNumber>
    </recommendedName>
    <alternativeName>
        <fullName evidence="15">Tetrahydrofolylpolyglutamate synthase</fullName>
    </alternativeName>
</protein>
<keyword evidence="13" id="KW-0460">Magnesium</keyword>
<evidence type="ECO:0000256" key="4">
    <source>
        <dbReference type="ARBA" id="ARBA00008276"/>
    </source>
</evidence>
<dbReference type="NCBIfam" id="TIGR01499">
    <property type="entry name" value="folC"/>
    <property type="match status" value="1"/>
</dbReference>
<evidence type="ECO:0000256" key="14">
    <source>
        <dbReference type="ARBA" id="ARBA00022909"/>
    </source>
</evidence>
<reference evidence="21 22" key="1">
    <citation type="submission" date="2016-10" db="EMBL/GenBank/DDBJ databases">
        <authorList>
            <person name="de Groot N.N."/>
        </authorList>
    </citation>
    <scope>NUCLEOTIDE SEQUENCE [LARGE SCALE GENOMIC DNA]</scope>
    <source>
        <strain evidence="21 22">DSM 23995</strain>
    </source>
</reference>
<keyword evidence="14" id="KW-0289">Folate biosynthesis</keyword>
<dbReference type="EC" id="6.3.2.12" evidence="6"/>
<comment type="pathway">
    <text evidence="3">Cofactor biosynthesis; tetrahydrofolylpolyglutamate biosynthesis.</text>
</comment>
<accession>A0A1I2CPM8</accession>
<dbReference type="OrthoDB" id="9809356at2"/>
<dbReference type="RefSeq" id="WP_091660209.1">
    <property type="nucleotide sequence ID" value="NZ_FONT01000003.1"/>
</dbReference>
<evidence type="ECO:0000256" key="9">
    <source>
        <dbReference type="ARBA" id="ARBA00022598"/>
    </source>
</evidence>
<dbReference type="InterPro" id="IPR004101">
    <property type="entry name" value="Mur_ligase_C"/>
</dbReference>
<comment type="subunit">
    <text evidence="5">Monomer.</text>
</comment>
<dbReference type="FunFam" id="3.40.1190.10:FF:000004">
    <property type="entry name" value="Dihydrofolate synthase/folylpolyglutamate synthase"/>
    <property type="match status" value="1"/>
</dbReference>
<dbReference type="Gene3D" id="3.90.190.20">
    <property type="entry name" value="Mur ligase, C-terminal domain"/>
    <property type="match status" value="1"/>
</dbReference>
<dbReference type="EC" id="6.3.2.17" evidence="7"/>
<dbReference type="AlphaFoldDB" id="A0A1I2CPM8"/>
<dbReference type="PANTHER" id="PTHR11136:SF0">
    <property type="entry name" value="DIHYDROFOLATE SYNTHETASE-RELATED"/>
    <property type="match status" value="1"/>
</dbReference>
<evidence type="ECO:0000256" key="5">
    <source>
        <dbReference type="ARBA" id="ARBA00011245"/>
    </source>
</evidence>
<dbReference type="InterPro" id="IPR013221">
    <property type="entry name" value="Mur_ligase_cen"/>
</dbReference>
<evidence type="ECO:0000259" key="19">
    <source>
        <dbReference type="Pfam" id="PF02875"/>
    </source>
</evidence>
<keyword evidence="10" id="KW-0479">Metal-binding</keyword>
<dbReference type="GO" id="GO:0004326">
    <property type="term" value="F:tetrahydrofolylpolyglutamate synthase activity"/>
    <property type="evidence" value="ECO:0007669"/>
    <property type="project" value="UniProtKB-EC"/>
</dbReference>
<evidence type="ECO:0000256" key="13">
    <source>
        <dbReference type="ARBA" id="ARBA00022842"/>
    </source>
</evidence>
<keyword evidence="12 18" id="KW-0067">ATP-binding</keyword>
<evidence type="ECO:0000313" key="22">
    <source>
        <dbReference type="Proteomes" id="UP000199516"/>
    </source>
</evidence>
<evidence type="ECO:0000256" key="15">
    <source>
        <dbReference type="ARBA" id="ARBA00030592"/>
    </source>
</evidence>
<dbReference type="InterPro" id="IPR036615">
    <property type="entry name" value="Mur_ligase_C_dom_sf"/>
</dbReference>
<dbReference type="Gene3D" id="3.40.1190.10">
    <property type="entry name" value="Mur-like, catalytic domain"/>
    <property type="match status" value="1"/>
</dbReference>
<dbReference type="InterPro" id="IPR001645">
    <property type="entry name" value="Folylpolyglutamate_synth"/>
</dbReference>
<evidence type="ECO:0000256" key="7">
    <source>
        <dbReference type="ARBA" id="ARBA00013025"/>
    </source>
</evidence>
<dbReference type="GO" id="GO:0046656">
    <property type="term" value="P:folic acid biosynthetic process"/>
    <property type="evidence" value="ECO:0007669"/>
    <property type="project" value="UniProtKB-KW"/>
</dbReference>
<dbReference type="EMBL" id="FONT01000003">
    <property type="protein sequence ID" value="SFE70329.1"/>
    <property type="molecule type" value="Genomic_DNA"/>
</dbReference>
<keyword evidence="11 18" id="KW-0547">Nucleotide-binding</keyword>
<evidence type="ECO:0000256" key="11">
    <source>
        <dbReference type="ARBA" id="ARBA00022741"/>
    </source>
</evidence>
<evidence type="ECO:0000259" key="20">
    <source>
        <dbReference type="Pfam" id="PF08245"/>
    </source>
</evidence>
<comment type="catalytic activity">
    <reaction evidence="16">
        <text>(6S)-5,6,7,8-tetrahydrofolyl-(gamma-L-Glu)(n) + L-glutamate + ATP = (6S)-5,6,7,8-tetrahydrofolyl-(gamma-L-Glu)(n+1) + ADP + phosphate + H(+)</text>
        <dbReference type="Rhea" id="RHEA:10580"/>
        <dbReference type="Rhea" id="RHEA-COMP:14738"/>
        <dbReference type="Rhea" id="RHEA-COMP:14740"/>
        <dbReference type="ChEBI" id="CHEBI:15378"/>
        <dbReference type="ChEBI" id="CHEBI:29985"/>
        <dbReference type="ChEBI" id="CHEBI:30616"/>
        <dbReference type="ChEBI" id="CHEBI:43474"/>
        <dbReference type="ChEBI" id="CHEBI:141005"/>
        <dbReference type="ChEBI" id="CHEBI:456216"/>
        <dbReference type="EC" id="6.3.2.17"/>
    </reaction>
</comment>
<keyword evidence="9 18" id="KW-0436">Ligase</keyword>
<evidence type="ECO:0000256" key="1">
    <source>
        <dbReference type="ARBA" id="ARBA00001946"/>
    </source>
</evidence>
<evidence type="ECO:0000256" key="12">
    <source>
        <dbReference type="ARBA" id="ARBA00022840"/>
    </source>
</evidence>
<comment type="cofactor">
    <cofactor evidence="1">
        <name>Mg(2+)</name>
        <dbReference type="ChEBI" id="CHEBI:18420"/>
    </cofactor>
</comment>
<name>A0A1I2CPM8_9BACI</name>
<dbReference type="STRING" id="930128.SAMN05192532_103132"/>
<evidence type="ECO:0000256" key="3">
    <source>
        <dbReference type="ARBA" id="ARBA00005150"/>
    </source>
</evidence>
<feature type="domain" description="Mur ligase C-terminal" evidence="19">
    <location>
        <begin position="300"/>
        <end position="418"/>
    </location>
</feature>
<comment type="pathway">
    <text evidence="2">Cofactor biosynthesis; tetrahydrofolate biosynthesis; 7,8-dihydrofolate from 2-amino-4-hydroxy-6-hydroxymethyl-7,8-dihydropteridine diphosphate and 4-aminobenzoate: step 2/2.</text>
</comment>
<keyword evidence="22" id="KW-1185">Reference proteome</keyword>
<evidence type="ECO:0000313" key="21">
    <source>
        <dbReference type="EMBL" id="SFE70329.1"/>
    </source>
</evidence>
<evidence type="ECO:0000256" key="6">
    <source>
        <dbReference type="ARBA" id="ARBA00013023"/>
    </source>
</evidence>
<gene>
    <name evidence="21" type="ORF">SAMN05192532_103132</name>
</gene>
<comment type="similarity">
    <text evidence="4 18">Belongs to the folylpolyglutamate synthase family.</text>
</comment>
<evidence type="ECO:0000256" key="10">
    <source>
        <dbReference type="ARBA" id="ARBA00022723"/>
    </source>
</evidence>
<evidence type="ECO:0000256" key="8">
    <source>
        <dbReference type="ARBA" id="ARBA00019357"/>
    </source>
</evidence>
<sequence length="431" mass="47720">MKTYEEAKEWLQQLTAFGIRPGLDRVHMLMEGIGNPERRLKSIHVGGTNGKGSTVAFLREPMKEADLVCGTFTSPYVKEFRERISVNGNPISEADFLESAQAVRPVADSIARTPFGPPTEFEVLTAIAAHHFAYKAFPDIVIWEVGLGGRLDSTNVIHPMISVITNVGHDHQHILGDTIEDIAKEKAGIIKSGVPLVTCETNSKVLDIFEKATAGGRTKMYRIGHEFTVPSATPSEKGWVFSYQSLLLDLEDLEIGMLGRHQTENAAAALMAIRYLMMYYAMPVEEKHIREGFKKASWPGRLEKRDTQPMLLLDGAHNREGMESLATALRDHFPNKTIHLITAMTKEKDPSDLLSVFRDIDVGTCTAVTFHFDRAAEAEAVAEKSPIPQTAALPDWESAWKKVQSEAAHDDIVVAAGSLYFISEIIQHLDG</sequence>
<dbReference type="Pfam" id="PF08245">
    <property type="entry name" value="Mur_ligase_M"/>
    <property type="match status" value="1"/>
</dbReference>
<dbReference type="PIRSF" id="PIRSF001563">
    <property type="entry name" value="Folylpolyglu_synth"/>
    <property type="match status" value="1"/>
</dbReference>
<dbReference type="InterPro" id="IPR036565">
    <property type="entry name" value="Mur-like_cat_sf"/>
</dbReference>
<organism evidence="21 22">
    <name type="scientific">Alteribacillus iranensis</name>
    <dbReference type="NCBI Taxonomy" id="930128"/>
    <lineage>
        <taxon>Bacteria</taxon>
        <taxon>Bacillati</taxon>
        <taxon>Bacillota</taxon>
        <taxon>Bacilli</taxon>
        <taxon>Bacillales</taxon>
        <taxon>Bacillaceae</taxon>
        <taxon>Alteribacillus</taxon>
    </lineage>
</organism>
<dbReference type="GO" id="GO:0046872">
    <property type="term" value="F:metal ion binding"/>
    <property type="evidence" value="ECO:0007669"/>
    <property type="project" value="UniProtKB-KW"/>
</dbReference>
<evidence type="ECO:0000256" key="18">
    <source>
        <dbReference type="PIRNR" id="PIRNR001563"/>
    </source>
</evidence>
<dbReference type="PANTHER" id="PTHR11136">
    <property type="entry name" value="FOLYLPOLYGLUTAMATE SYNTHASE-RELATED"/>
    <property type="match status" value="1"/>
</dbReference>
<evidence type="ECO:0000256" key="2">
    <source>
        <dbReference type="ARBA" id="ARBA00004799"/>
    </source>
</evidence>
<dbReference type="Pfam" id="PF02875">
    <property type="entry name" value="Mur_ligase_C"/>
    <property type="match status" value="1"/>
</dbReference>
<dbReference type="SUPFAM" id="SSF53623">
    <property type="entry name" value="MurD-like peptide ligases, catalytic domain"/>
    <property type="match status" value="1"/>
</dbReference>
<evidence type="ECO:0000256" key="16">
    <source>
        <dbReference type="ARBA" id="ARBA00047493"/>
    </source>
</evidence>
<evidence type="ECO:0000256" key="17">
    <source>
        <dbReference type="ARBA" id="ARBA00049161"/>
    </source>
</evidence>